<name>A0ACC2WL78_9TREE</name>
<proteinExistence type="predicted"/>
<protein>
    <submittedName>
        <fullName evidence="1">Uncharacterized protein</fullName>
    </submittedName>
</protein>
<dbReference type="Proteomes" id="UP001243375">
    <property type="component" value="Unassembled WGS sequence"/>
</dbReference>
<dbReference type="EMBL" id="JASBWU010000026">
    <property type="protein sequence ID" value="KAJ9112228.1"/>
    <property type="molecule type" value="Genomic_DNA"/>
</dbReference>
<evidence type="ECO:0000313" key="1">
    <source>
        <dbReference type="EMBL" id="KAJ9112228.1"/>
    </source>
</evidence>
<evidence type="ECO:0000313" key="2">
    <source>
        <dbReference type="Proteomes" id="UP001243375"/>
    </source>
</evidence>
<accession>A0ACC2WL78</accession>
<reference evidence="1" key="1">
    <citation type="submission" date="2023-04" db="EMBL/GenBank/DDBJ databases">
        <title>Draft Genome sequencing of Naganishia species isolated from polar environments using Oxford Nanopore Technology.</title>
        <authorList>
            <person name="Leo P."/>
            <person name="Venkateswaran K."/>
        </authorList>
    </citation>
    <scope>NUCLEOTIDE SEQUENCE</scope>
    <source>
        <strain evidence="1">MNA-CCFEE 5425</strain>
    </source>
</reference>
<organism evidence="1 2">
    <name type="scientific">Naganishia vaughanmartiniae</name>
    <dbReference type="NCBI Taxonomy" id="1424756"/>
    <lineage>
        <taxon>Eukaryota</taxon>
        <taxon>Fungi</taxon>
        <taxon>Dikarya</taxon>
        <taxon>Basidiomycota</taxon>
        <taxon>Agaricomycotina</taxon>
        <taxon>Tremellomycetes</taxon>
        <taxon>Filobasidiales</taxon>
        <taxon>Filobasidiaceae</taxon>
        <taxon>Naganishia</taxon>
    </lineage>
</organism>
<sequence>MITLDLRIPRRPGPAYIPRGESFGIQSVSNCKVAWERSRTLFFAPDSSTETKEDLTRAMEVVARYMYTSNGVPIDTDALTLGTHSGGPTYSHSGNNAQDIGHPNADLLILLESASCNLGPHQSDSARGGGISEARSILNSLYETLNQVIDPLATLGSSNDFSSLGGDGQALMARLSSAMAALEQDRDDTSFSVAQAELERARTFVLGGYAATADATPMYSALWPSFSNLIAESPAFR</sequence>
<keyword evidence="2" id="KW-1185">Reference proteome</keyword>
<gene>
    <name evidence="1" type="ORF">QFC22_006312</name>
</gene>
<comment type="caution">
    <text evidence="1">The sequence shown here is derived from an EMBL/GenBank/DDBJ whole genome shotgun (WGS) entry which is preliminary data.</text>
</comment>